<evidence type="ECO:0000313" key="1">
    <source>
        <dbReference type="EMBL" id="TDW26429.1"/>
    </source>
</evidence>
<keyword evidence="2" id="KW-1185">Reference proteome</keyword>
<accession>A0A4R8A7G8</accession>
<gene>
    <name evidence="1" type="ORF">EDD63_101145</name>
</gene>
<dbReference type="SUPFAM" id="SSF54427">
    <property type="entry name" value="NTF2-like"/>
    <property type="match status" value="1"/>
</dbReference>
<sequence>MKQFDAKRITEVVERYMDAVYKGDIETLKSIFYGDAAMYGYIKEYGVMATPQLFYDEITSKPTMEENHDLCEYVITHLQVEGNIASVCLQVEGFYGDGTVIDMFHLMKIEGVWKITCKTFSQRA</sequence>
<proteinExistence type="predicted"/>
<evidence type="ECO:0000313" key="2">
    <source>
        <dbReference type="Proteomes" id="UP000294743"/>
    </source>
</evidence>
<comment type="caution">
    <text evidence="1">The sequence shown here is derived from an EMBL/GenBank/DDBJ whole genome shotgun (WGS) entry which is preliminary data.</text>
</comment>
<name>A0A4R8A7G8_9FIRM</name>
<dbReference type="InterPro" id="IPR032710">
    <property type="entry name" value="NTF2-like_dom_sf"/>
</dbReference>
<dbReference type="Pfam" id="PF12893">
    <property type="entry name" value="Lumazine_bd_2"/>
    <property type="match status" value="1"/>
</dbReference>
<dbReference type="Gene3D" id="3.10.450.50">
    <property type="match status" value="1"/>
</dbReference>
<dbReference type="RefSeq" id="WP_134167443.1">
    <property type="nucleotide sequence ID" value="NZ_SODD01000001.1"/>
</dbReference>
<reference evidence="1 2" key="1">
    <citation type="submission" date="2019-03" db="EMBL/GenBank/DDBJ databases">
        <title>Genomic Encyclopedia of Type Strains, Phase IV (KMG-IV): sequencing the most valuable type-strain genomes for metagenomic binning, comparative biology and taxonomic classification.</title>
        <authorList>
            <person name="Goeker M."/>
        </authorList>
    </citation>
    <scope>NUCLEOTIDE SEQUENCE [LARGE SCALE GENOMIC DNA]</scope>
    <source>
        <strain evidence="1 2">DSM 28867</strain>
    </source>
</reference>
<dbReference type="Proteomes" id="UP000294743">
    <property type="component" value="Unassembled WGS sequence"/>
</dbReference>
<organism evidence="1 2">
    <name type="scientific">Breznakia blatticola</name>
    <dbReference type="NCBI Taxonomy" id="1754012"/>
    <lineage>
        <taxon>Bacteria</taxon>
        <taxon>Bacillati</taxon>
        <taxon>Bacillota</taxon>
        <taxon>Erysipelotrichia</taxon>
        <taxon>Erysipelotrichales</taxon>
        <taxon>Erysipelotrichaceae</taxon>
        <taxon>Breznakia</taxon>
    </lineage>
</organism>
<dbReference type="OrthoDB" id="8445243at2"/>
<dbReference type="InterPro" id="IPR039437">
    <property type="entry name" value="FrzH/put_lumazine-bd"/>
</dbReference>
<dbReference type="EMBL" id="SODD01000001">
    <property type="protein sequence ID" value="TDW26429.1"/>
    <property type="molecule type" value="Genomic_DNA"/>
</dbReference>
<dbReference type="AlphaFoldDB" id="A0A4R8A7G8"/>
<protein>
    <submittedName>
        <fullName evidence="1">Putative lumazine-binding protein</fullName>
    </submittedName>
</protein>